<dbReference type="STRING" id="1351755.CCH01_19680"/>
<name>A0A1U6JKD2_9CLOT</name>
<feature type="transmembrane region" description="Helical" evidence="8">
    <location>
        <begin position="175"/>
        <end position="194"/>
    </location>
</feature>
<evidence type="ECO:0000256" key="5">
    <source>
        <dbReference type="ARBA" id="ARBA00022801"/>
    </source>
</evidence>
<evidence type="ECO:0000256" key="7">
    <source>
        <dbReference type="ARBA" id="ARBA00023136"/>
    </source>
</evidence>
<dbReference type="InterPro" id="IPR006741">
    <property type="entry name" value="AgrB"/>
</dbReference>
<evidence type="ECO:0000256" key="6">
    <source>
        <dbReference type="ARBA" id="ARBA00022989"/>
    </source>
</evidence>
<dbReference type="Proteomes" id="UP000190476">
    <property type="component" value="Chromosome I"/>
</dbReference>
<evidence type="ECO:0000256" key="2">
    <source>
        <dbReference type="ARBA" id="ARBA00022654"/>
    </source>
</evidence>
<evidence type="ECO:0000313" key="10">
    <source>
        <dbReference type="Proteomes" id="UP000190476"/>
    </source>
</evidence>
<evidence type="ECO:0000313" key="9">
    <source>
        <dbReference type="EMBL" id="SLK20774.1"/>
    </source>
</evidence>
<evidence type="ECO:0000256" key="8">
    <source>
        <dbReference type="SAM" id="Phobius"/>
    </source>
</evidence>
<evidence type="ECO:0000256" key="4">
    <source>
        <dbReference type="ARBA" id="ARBA00022692"/>
    </source>
</evidence>
<dbReference type="GO" id="GO:0006508">
    <property type="term" value="P:proteolysis"/>
    <property type="evidence" value="ECO:0007669"/>
    <property type="project" value="UniProtKB-KW"/>
</dbReference>
<dbReference type="SMART" id="SM00793">
    <property type="entry name" value="AgrB"/>
    <property type="match status" value="1"/>
</dbReference>
<dbReference type="Pfam" id="PF04647">
    <property type="entry name" value="AgrB"/>
    <property type="match status" value="1"/>
</dbReference>
<keyword evidence="1" id="KW-1003">Cell membrane</keyword>
<feature type="transmembrane region" description="Helical" evidence="8">
    <location>
        <begin position="105"/>
        <end position="127"/>
    </location>
</feature>
<reference evidence="10" key="1">
    <citation type="submission" date="2017-03" db="EMBL/GenBank/DDBJ databases">
        <authorList>
            <person name="Falquet L."/>
            <person name="Falquet L."/>
        </authorList>
    </citation>
    <scope>NUCLEOTIDE SEQUENCE [LARGE SCALE GENOMIC DNA]</scope>
</reference>
<evidence type="ECO:0000256" key="1">
    <source>
        <dbReference type="ARBA" id="ARBA00022475"/>
    </source>
</evidence>
<feature type="transmembrane region" description="Helical" evidence="8">
    <location>
        <begin position="28"/>
        <end position="57"/>
    </location>
</feature>
<dbReference type="OrthoDB" id="2854767at2"/>
<keyword evidence="2" id="KW-0673">Quorum sensing</keyword>
<dbReference type="GO" id="GO:0009372">
    <property type="term" value="P:quorum sensing"/>
    <property type="evidence" value="ECO:0007669"/>
    <property type="project" value="UniProtKB-KW"/>
</dbReference>
<feature type="transmembrane region" description="Helical" evidence="8">
    <location>
        <begin position="148"/>
        <end position="169"/>
    </location>
</feature>
<keyword evidence="3" id="KW-0645">Protease</keyword>
<dbReference type="AlphaFoldDB" id="A0A1U6JKD2"/>
<organism evidence="9 10">
    <name type="scientific">Clostridium chauvoei JF4335</name>
    <dbReference type="NCBI Taxonomy" id="1351755"/>
    <lineage>
        <taxon>Bacteria</taxon>
        <taxon>Bacillati</taxon>
        <taxon>Bacillota</taxon>
        <taxon>Clostridia</taxon>
        <taxon>Eubacteriales</taxon>
        <taxon>Clostridiaceae</taxon>
        <taxon>Clostridium</taxon>
    </lineage>
</organism>
<proteinExistence type="predicted"/>
<sequence>MYNIERLSETLANNIASELNFDTDRKEVIQYGIFAMIQIALSIVSVLIIGAFLNIMWEAFIVSLAITILRKSSGGAHATSPGKCTFIGTSISLIIAIVLKNIYSLNIVLTIVFIGFIISYYLVYKLAPVDSISKPIRNQEKIKRLKKNSIIIVSIYLILVIINILTFKITGHKYFISYALCICGGMLWQVMSLTKFGHKLIEIIEYFINKIL</sequence>
<accession>A0A1U6JKD2</accession>
<dbReference type="GeneID" id="66302282"/>
<keyword evidence="7 8" id="KW-0472">Membrane</keyword>
<dbReference type="EMBL" id="LT799839">
    <property type="protein sequence ID" value="SLK20774.1"/>
    <property type="molecule type" value="Genomic_DNA"/>
</dbReference>
<gene>
    <name evidence="9" type="ORF">CCH01_19680</name>
</gene>
<dbReference type="GO" id="GO:0008233">
    <property type="term" value="F:peptidase activity"/>
    <property type="evidence" value="ECO:0007669"/>
    <property type="project" value="UniProtKB-KW"/>
</dbReference>
<keyword evidence="6 8" id="KW-1133">Transmembrane helix</keyword>
<dbReference type="RefSeq" id="WP_079481528.1">
    <property type="nucleotide sequence ID" value="NZ_CBML010000006.1"/>
</dbReference>
<evidence type="ECO:0000256" key="3">
    <source>
        <dbReference type="ARBA" id="ARBA00022670"/>
    </source>
</evidence>
<protein>
    <submittedName>
        <fullName evidence="9">Putative accessory gene regulator protein B</fullName>
    </submittedName>
</protein>
<keyword evidence="4 8" id="KW-0812">Transmembrane</keyword>
<dbReference type="GO" id="GO:0016020">
    <property type="term" value="C:membrane"/>
    <property type="evidence" value="ECO:0007669"/>
    <property type="project" value="InterPro"/>
</dbReference>
<feature type="transmembrane region" description="Helical" evidence="8">
    <location>
        <begin position="78"/>
        <end position="99"/>
    </location>
</feature>
<keyword evidence="5" id="KW-0378">Hydrolase</keyword>
<keyword evidence="10" id="KW-1185">Reference proteome</keyword>